<gene>
    <name evidence="2" type="ORF">RYX56_02220</name>
</gene>
<dbReference type="Gene3D" id="3.40.50.720">
    <property type="entry name" value="NAD(P)-binding Rossmann-like Domain"/>
    <property type="match status" value="1"/>
</dbReference>
<feature type="domain" description="THIF-type NAD/FAD binding fold" evidence="1">
    <location>
        <begin position="8"/>
        <end position="243"/>
    </location>
</feature>
<evidence type="ECO:0000259" key="1">
    <source>
        <dbReference type="Pfam" id="PF00899"/>
    </source>
</evidence>
<keyword evidence="2" id="KW-0548">Nucleotidyltransferase</keyword>
<dbReference type="InterPro" id="IPR000594">
    <property type="entry name" value="ThiF_NAD_FAD-bd"/>
</dbReference>
<keyword evidence="2" id="KW-0808">Transferase</keyword>
<evidence type="ECO:0000313" key="2">
    <source>
        <dbReference type="EMBL" id="MDV2683181.1"/>
    </source>
</evidence>
<dbReference type="CDD" id="cd00757">
    <property type="entry name" value="ThiF_MoeB_HesA_family"/>
    <property type="match status" value="1"/>
</dbReference>
<dbReference type="PANTHER" id="PTHR10953:SF102">
    <property type="entry name" value="ADENYLYLTRANSFERASE AND SULFURTRANSFERASE MOCS3"/>
    <property type="match status" value="1"/>
</dbReference>
<evidence type="ECO:0000313" key="3">
    <source>
        <dbReference type="Proteomes" id="UP001287282"/>
    </source>
</evidence>
<dbReference type="Pfam" id="PF00899">
    <property type="entry name" value="ThiF"/>
    <property type="match status" value="1"/>
</dbReference>
<accession>A0ABU3X5K2</accession>
<protein>
    <submittedName>
        <fullName evidence="2">ThiF family adenylyltransferase</fullName>
    </submittedName>
</protein>
<dbReference type="RefSeq" id="WP_317120502.1">
    <property type="nucleotide sequence ID" value="NZ_JAWJBA010000001.1"/>
</dbReference>
<dbReference type="SUPFAM" id="SSF69572">
    <property type="entry name" value="Activating enzymes of the ubiquitin-like proteins"/>
    <property type="match status" value="1"/>
</dbReference>
<dbReference type="GO" id="GO:0016779">
    <property type="term" value="F:nucleotidyltransferase activity"/>
    <property type="evidence" value="ECO:0007669"/>
    <property type="project" value="UniProtKB-KW"/>
</dbReference>
<dbReference type="Proteomes" id="UP001287282">
    <property type="component" value="Unassembled WGS sequence"/>
</dbReference>
<comment type="caution">
    <text evidence="2">The sequence shown here is derived from an EMBL/GenBank/DDBJ whole genome shotgun (WGS) entry which is preliminary data.</text>
</comment>
<dbReference type="InterPro" id="IPR045886">
    <property type="entry name" value="ThiF/MoeB/HesA"/>
</dbReference>
<dbReference type="InterPro" id="IPR035985">
    <property type="entry name" value="Ubiquitin-activating_enz"/>
</dbReference>
<organism evidence="2 3">
    <name type="scientific">Alkalihalophilus lindianensis</name>
    <dbReference type="NCBI Taxonomy" id="1630542"/>
    <lineage>
        <taxon>Bacteria</taxon>
        <taxon>Bacillati</taxon>
        <taxon>Bacillota</taxon>
        <taxon>Bacilli</taxon>
        <taxon>Bacillales</taxon>
        <taxon>Bacillaceae</taxon>
        <taxon>Alkalihalophilus</taxon>
    </lineage>
</organism>
<name>A0ABU3X5K2_9BACI</name>
<dbReference type="EMBL" id="JAWJBA010000001">
    <property type="protein sequence ID" value="MDV2683181.1"/>
    <property type="molecule type" value="Genomic_DNA"/>
</dbReference>
<sequence length="338" mass="37898">MEQAYERYSRQMLFKPIGEEGQKKLNEQTVLVVGVGALGTVLANHLVRAGVGRVRIVDRDYVEQSNLQRQMLFDEEDVKNHLPKAIAAKEKLSKINSDVEVEALVANASIENIDSLMEEVDLVLDGTDNFKTRFLLNDSCFKNGIPFAYGGAVSARGMSALFIPSQTPCLRCFIDNGETQGQTCDTIGVISPVVDIVASYQVVEVMKFLIGDLKALRNTLRTFDLWGNHQYDMKMAKPKEGCPTCQKAEYPALHASEDDITTLCGRETVQIQRQSKMNLTEWAERLERVAEVKKTPFLIRVQLVEGERIVIFPDGRILIQGTEDLTRAKSLYSKYIGD</sequence>
<dbReference type="PANTHER" id="PTHR10953">
    <property type="entry name" value="UBIQUITIN-ACTIVATING ENZYME E1"/>
    <property type="match status" value="1"/>
</dbReference>
<reference evidence="2 3" key="1">
    <citation type="submission" date="2023-10" db="EMBL/GenBank/DDBJ databases">
        <title>Screening of Alkalihalobacillus lindianensis BZ-TG-R113 and Its Alleviation of Salt Stress on Rapeseed Growth.</title>
        <authorList>
            <person name="Zhao B."/>
            <person name="Guo T."/>
        </authorList>
    </citation>
    <scope>NUCLEOTIDE SEQUENCE [LARGE SCALE GENOMIC DNA]</scope>
    <source>
        <strain evidence="2 3">BZ-TG-R113</strain>
    </source>
</reference>
<proteinExistence type="predicted"/>
<keyword evidence="3" id="KW-1185">Reference proteome</keyword>